<dbReference type="AlphaFoldDB" id="A0A371HA71"/>
<sequence>MKHRSHTGIQNFKRRYFTIKMMYKSRGQDVGQTKKHMNGTNLSEKKRIMKHSHKLSTIKVINGGWWEAKIPPYKHAIVAYGTTIAGLPSQIAYGGGVEKRHISQ</sequence>
<dbReference type="EMBL" id="QJKJ01003165">
    <property type="protein sequence ID" value="RDX99700.1"/>
    <property type="molecule type" value="Genomic_DNA"/>
</dbReference>
<feature type="region of interest" description="Disordered" evidence="1">
    <location>
        <begin position="27"/>
        <end position="48"/>
    </location>
</feature>
<evidence type="ECO:0000313" key="3">
    <source>
        <dbReference type="Proteomes" id="UP000257109"/>
    </source>
</evidence>
<evidence type="ECO:0000313" key="2">
    <source>
        <dbReference type="EMBL" id="RDX99700.1"/>
    </source>
</evidence>
<proteinExistence type="predicted"/>
<evidence type="ECO:0000256" key="1">
    <source>
        <dbReference type="SAM" id="MobiDB-lite"/>
    </source>
</evidence>
<protein>
    <submittedName>
        <fullName evidence="2">Uncharacterized protein</fullName>
    </submittedName>
</protein>
<accession>A0A371HA71</accession>
<comment type="caution">
    <text evidence="2">The sequence shown here is derived from an EMBL/GenBank/DDBJ whole genome shotgun (WGS) entry which is preliminary data.</text>
</comment>
<gene>
    <name evidence="2" type="ORF">CR513_17233</name>
</gene>
<keyword evidence="3" id="KW-1185">Reference proteome</keyword>
<name>A0A371HA71_MUCPR</name>
<reference evidence="2" key="1">
    <citation type="submission" date="2018-05" db="EMBL/GenBank/DDBJ databases">
        <title>Draft genome of Mucuna pruriens seed.</title>
        <authorList>
            <person name="Nnadi N.E."/>
            <person name="Vos R."/>
            <person name="Hasami M.H."/>
            <person name="Devisetty U.K."/>
            <person name="Aguiy J.C."/>
        </authorList>
    </citation>
    <scope>NUCLEOTIDE SEQUENCE [LARGE SCALE GENOMIC DNA]</scope>
    <source>
        <strain evidence="2">JCA_2017</strain>
    </source>
</reference>
<feature type="non-terminal residue" evidence="2">
    <location>
        <position position="1"/>
    </location>
</feature>
<dbReference type="Proteomes" id="UP000257109">
    <property type="component" value="Unassembled WGS sequence"/>
</dbReference>
<organism evidence="2 3">
    <name type="scientific">Mucuna pruriens</name>
    <name type="common">Velvet bean</name>
    <name type="synonym">Dolichos pruriens</name>
    <dbReference type="NCBI Taxonomy" id="157652"/>
    <lineage>
        <taxon>Eukaryota</taxon>
        <taxon>Viridiplantae</taxon>
        <taxon>Streptophyta</taxon>
        <taxon>Embryophyta</taxon>
        <taxon>Tracheophyta</taxon>
        <taxon>Spermatophyta</taxon>
        <taxon>Magnoliopsida</taxon>
        <taxon>eudicotyledons</taxon>
        <taxon>Gunneridae</taxon>
        <taxon>Pentapetalae</taxon>
        <taxon>rosids</taxon>
        <taxon>fabids</taxon>
        <taxon>Fabales</taxon>
        <taxon>Fabaceae</taxon>
        <taxon>Papilionoideae</taxon>
        <taxon>50 kb inversion clade</taxon>
        <taxon>NPAAA clade</taxon>
        <taxon>indigoferoid/millettioid clade</taxon>
        <taxon>Phaseoleae</taxon>
        <taxon>Mucuna</taxon>
    </lineage>
</organism>